<evidence type="ECO:0000313" key="4">
    <source>
        <dbReference type="EMBL" id="KDQ52483.1"/>
    </source>
</evidence>
<gene>
    <name evidence="4" type="ORF">JAAARDRAFT_61799</name>
</gene>
<dbReference type="OrthoDB" id="5946976at2759"/>
<dbReference type="InterPro" id="IPR050491">
    <property type="entry name" value="AmpC-like"/>
</dbReference>
<dbReference type="Gene3D" id="3.40.710.10">
    <property type="entry name" value="DD-peptidase/beta-lactamase superfamily"/>
    <property type="match status" value="1"/>
</dbReference>
<dbReference type="InterPro" id="IPR012338">
    <property type="entry name" value="Beta-lactam/transpept-like"/>
</dbReference>
<dbReference type="HOGENOM" id="CLU_020027_14_0_1"/>
<protein>
    <recommendedName>
        <fullName evidence="3">Beta-lactamase-related domain-containing protein</fullName>
    </recommendedName>
</protein>
<sequence>MRSKELGLTYVSPFLLAVLALGQLSVTSASQTTFDVKSSASLLSGDFNAYAEKIRAEWGVPGCSVSVVKVVNDSLYSPPIVETKGFGIAGEGRAVTDETTFAIASNSKLFTAAAIGSLVDAGKLNWTSRIKDILPEFGMLDDYDGGELTIRDALSHRSGLPRHDLSLQNDEPLEVVVSRLKYLKPSAEFREVFQYNNLMFVTAARIVEHVTGTTFQDYVSSHFFDHPALNMSHTTYTPTESFSTGYGVYPSNNSAFIYPFELAPTGAGAGGVISNAVDVARWMSFLIKSRRSASSGVAESDPTPLSRKALLAITTAYTISEGSPLFPELSTITYGHGVGLVSYAGHNLWTHGGSLPGFGSEITWVPDAGVGVGVMCNSAGEGNMVAFILTFRLLEDLFGIEHQVDWNGRFRALHNRSLALQTHTPSKVESISRLCSCYRGAFGHTCGIFEDDHEHEDPLSHISPRSYFGIFEDPGYGESIVCPLPEVASRYELPDACHNLYKSIKGGTYLPKAPPPTTSHSFLIAMPRTFVGYLHLSHKDGPNFTGIPYAIVPPVGNRTWPILEVVGRLVEVEFKFQGDREPKSVVGMDWRGIWGAGGGVVENEGRVEVAFRRAS</sequence>
<feature type="domain" description="Beta-lactamase-related" evidence="3">
    <location>
        <begin position="76"/>
        <end position="382"/>
    </location>
</feature>
<evidence type="ECO:0000256" key="2">
    <source>
        <dbReference type="SAM" id="SignalP"/>
    </source>
</evidence>
<dbReference type="InParanoid" id="A0A067PC64"/>
<dbReference type="AlphaFoldDB" id="A0A067PC64"/>
<reference evidence="5" key="1">
    <citation type="journal article" date="2014" name="Proc. Natl. Acad. Sci. U.S.A.">
        <title>Extensive sampling of basidiomycete genomes demonstrates inadequacy of the white-rot/brown-rot paradigm for wood decay fungi.</title>
        <authorList>
            <person name="Riley R."/>
            <person name="Salamov A.A."/>
            <person name="Brown D.W."/>
            <person name="Nagy L.G."/>
            <person name="Floudas D."/>
            <person name="Held B.W."/>
            <person name="Levasseur A."/>
            <person name="Lombard V."/>
            <person name="Morin E."/>
            <person name="Otillar R."/>
            <person name="Lindquist E.A."/>
            <person name="Sun H."/>
            <person name="LaButti K.M."/>
            <person name="Schmutz J."/>
            <person name="Jabbour D."/>
            <person name="Luo H."/>
            <person name="Baker S.E."/>
            <person name="Pisabarro A.G."/>
            <person name="Walton J.D."/>
            <person name="Blanchette R.A."/>
            <person name="Henrissat B."/>
            <person name="Martin F."/>
            <person name="Cullen D."/>
            <person name="Hibbett D.S."/>
            <person name="Grigoriev I.V."/>
        </authorList>
    </citation>
    <scope>NUCLEOTIDE SEQUENCE [LARGE SCALE GENOMIC DNA]</scope>
    <source>
        <strain evidence="5">MUCL 33604</strain>
    </source>
</reference>
<dbReference type="SUPFAM" id="SSF56601">
    <property type="entry name" value="beta-lactamase/transpeptidase-like"/>
    <property type="match status" value="1"/>
</dbReference>
<dbReference type="Pfam" id="PF00144">
    <property type="entry name" value="Beta-lactamase"/>
    <property type="match status" value="1"/>
</dbReference>
<feature type="chain" id="PRO_5001643031" description="Beta-lactamase-related domain-containing protein" evidence="2">
    <location>
        <begin position="30"/>
        <end position="615"/>
    </location>
</feature>
<evidence type="ECO:0000256" key="1">
    <source>
        <dbReference type="ARBA" id="ARBA00038215"/>
    </source>
</evidence>
<organism evidence="4 5">
    <name type="scientific">Jaapia argillacea MUCL 33604</name>
    <dbReference type="NCBI Taxonomy" id="933084"/>
    <lineage>
        <taxon>Eukaryota</taxon>
        <taxon>Fungi</taxon>
        <taxon>Dikarya</taxon>
        <taxon>Basidiomycota</taxon>
        <taxon>Agaricomycotina</taxon>
        <taxon>Agaricomycetes</taxon>
        <taxon>Agaricomycetidae</taxon>
        <taxon>Jaapiales</taxon>
        <taxon>Jaapiaceae</taxon>
        <taxon>Jaapia</taxon>
    </lineage>
</organism>
<dbReference type="EMBL" id="KL197739">
    <property type="protein sequence ID" value="KDQ52483.1"/>
    <property type="molecule type" value="Genomic_DNA"/>
</dbReference>
<dbReference type="PANTHER" id="PTHR46825:SF9">
    <property type="entry name" value="BETA-LACTAMASE-RELATED DOMAIN-CONTAINING PROTEIN"/>
    <property type="match status" value="1"/>
</dbReference>
<accession>A0A067PC64</accession>
<keyword evidence="2" id="KW-0732">Signal</keyword>
<feature type="signal peptide" evidence="2">
    <location>
        <begin position="1"/>
        <end position="29"/>
    </location>
</feature>
<keyword evidence="5" id="KW-1185">Reference proteome</keyword>
<dbReference type="PANTHER" id="PTHR46825">
    <property type="entry name" value="D-ALANYL-D-ALANINE-CARBOXYPEPTIDASE/ENDOPEPTIDASE AMPH"/>
    <property type="match status" value="1"/>
</dbReference>
<dbReference type="Proteomes" id="UP000027265">
    <property type="component" value="Unassembled WGS sequence"/>
</dbReference>
<dbReference type="InterPro" id="IPR001466">
    <property type="entry name" value="Beta-lactam-related"/>
</dbReference>
<name>A0A067PC64_9AGAM</name>
<evidence type="ECO:0000313" key="5">
    <source>
        <dbReference type="Proteomes" id="UP000027265"/>
    </source>
</evidence>
<comment type="similarity">
    <text evidence="1">Belongs to the peptidase S12 family.</text>
</comment>
<dbReference type="STRING" id="933084.A0A067PC64"/>
<proteinExistence type="inferred from homology"/>
<evidence type="ECO:0000259" key="3">
    <source>
        <dbReference type="Pfam" id="PF00144"/>
    </source>
</evidence>